<comment type="caution">
    <text evidence="3">The sequence shown here is derived from an EMBL/GenBank/DDBJ whole genome shotgun (WGS) entry which is preliminary data.</text>
</comment>
<dbReference type="Pfam" id="PF11695">
    <property type="entry name" value="DUF3291"/>
    <property type="match status" value="1"/>
</dbReference>
<protein>
    <recommendedName>
        <fullName evidence="2">DUF3291 domain-containing protein</fullName>
    </recommendedName>
</protein>
<dbReference type="EMBL" id="CAICTM010000266">
    <property type="protein sequence ID" value="CAB9506439.1"/>
    <property type="molecule type" value="Genomic_DNA"/>
</dbReference>
<name>A0A9N8DPS6_9STRA</name>
<dbReference type="SUPFAM" id="SSF54909">
    <property type="entry name" value="Dimeric alpha+beta barrel"/>
    <property type="match status" value="1"/>
</dbReference>
<evidence type="ECO:0000259" key="2">
    <source>
        <dbReference type="Pfam" id="PF11695"/>
    </source>
</evidence>
<dbReference type="OrthoDB" id="2316590at2759"/>
<dbReference type="Proteomes" id="UP001153069">
    <property type="component" value="Unassembled WGS sequence"/>
</dbReference>
<dbReference type="InterPro" id="IPR021708">
    <property type="entry name" value="DUF3291"/>
</dbReference>
<feature type="region of interest" description="Disordered" evidence="1">
    <location>
        <begin position="180"/>
        <end position="207"/>
    </location>
</feature>
<feature type="domain" description="DUF3291" evidence="2">
    <location>
        <begin position="34"/>
        <end position="176"/>
    </location>
</feature>
<evidence type="ECO:0000256" key="1">
    <source>
        <dbReference type="SAM" id="MobiDB-lite"/>
    </source>
</evidence>
<accession>A0A9N8DPS6</accession>
<reference evidence="3" key="1">
    <citation type="submission" date="2020-06" db="EMBL/GenBank/DDBJ databases">
        <authorList>
            <consortium name="Plant Systems Biology data submission"/>
        </authorList>
    </citation>
    <scope>NUCLEOTIDE SEQUENCE</scope>
    <source>
        <strain evidence="3">D6</strain>
    </source>
</reference>
<sequence>MKRAALRIPSRHHSLRRFHDDTAQQQQRCYHHLLAHMNYARLKAPMEDPIMSEFRLAMDPVNALAKATPGFVWSLDDTSEDLRDEVPMLRQDPLLMPQLSLWQNLDAIQHFAFKSGHAMYLKRKREWFTAPPEGPVAVCWWRPAQNDGYPTLKEAFDRLELLHTHGPTLEAFDFKSSKQFPMPSNTEMDGTTACHSNPNQHRHQTEPAEILLDLAKQ</sequence>
<evidence type="ECO:0000313" key="4">
    <source>
        <dbReference type="Proteomes" id="UP001153069"/>
    </source>
</evidence>
<dbReference type="AlphaFoldDB" id="A0A9N8DPS6"/>
<dbReference type="InterPro" id="IPR011008">
    <property type="entry name" value="Dimeric_a/b-barrel"/>
</dbReference>
<keyword evidence="4" id="KW-1185">Reference proteome</keyword>
<gene>
    <name evidence="3" type="ORF">SEMRO_267_G103330.1</name>
</gene>
<proteinExistence type="predicted"/>
<evidence type="ECO:0000313" key="3">
    <source>
        <dbReference type="EMBL" id="CAB9506439.1"/>
    </source>
</evidence>
<organism evidence="3 4">
    <name type="scientific">Seminavis robusta</name>
    <dbReference type="NCBI Taxonomy" id="568900"/>
    <lineage>
        <taxon>Eukaryota</taxon>
        <taxon>Sar</taxon>
        <taxon>Stramenopiles</taxon>
        <taxon>Ochrophyta</taxon>
        <taxon>Bacillariophyta</taxon>
        <taxon>Bacillariophyceae</taxon>
        <taxon>Bacillariophycidae</taxon>
        <taxon>Naviculales</taxon>
        <taxon>Naviculaceae</taxon>
        <taxon>Seminavis</taxon>
    </lineage>
</organism>
<feature type="compositionally biased region" description="Polar residues" evidence="1">
    <location>
        <begin position="180"/>
        <end position="199"/>
    </location>
</feature>